<gene>
    <name evidence="1" type="ORF">SMN809_LOCUS84919</name>
</gene>
<name>A0A8S3K3S7_9BILA</name>
<feature type="non-terminal residue" evidence="1">
    <location>
        <position position="37"/>
    </location>
</feature>
<evidence type="ECO:0000313" key="1">
    <source>
        <dbReference type="EMBL" id="CAF5226711.1"/>
    </source>
</evidence>
<comment type="caution">
    <text evidence="1">The sequence shown here is derived from an EMBL/GenBank/DDBJ whole genome shotgun (WGS) entry which is preliminary data.</text>
</comment>
<dbReference type="EMBL" id="CAJOBI010362228">
    <property type="protein sequence ID" value="CAF5226711.1"/>
    <property type="molecule type" value="Genomic_DNA"/>
</dbReference>
<dbReference type="AlphaFoldDB" id="A0A8S3K3S7"/>
<dbReference type="Proteomes" id="UP000676336">
    <property type="component" value="Unassembled WGS sequence"/>
</dbReference>
<evidence type="ECO:0000313" key="2">
    <source>
        <dbReference type="Proteomes" id="UP000676336"/>
    </source>
</evidence>
<reference evidence="1" key="1">
    <citation type="submission" date="2021-02" db="EMBL/GenBank/DDBJ databases">
        <authorList>
            <person name="Nowell W R."/>
        </authorList>
    </citation>
    <scope>NUCLEOTIDE SEQUENCE</scope>
</reference>
<proteinExistence type="predicted"/>
<protein>
    <submittedName>
        <fullName evidence="1">Uncharacterized protein</fullName>
    </submittedName>
</protein>
<sequence length="37" mass="3774">MGAGIGTIADVGDTTSLLIAAKASTDNPVESKQQHIY</sequence>
<accession>A0A8S3K3S7</accession>
<organism evidence="1 2">
    <name type="scientific">Rotaria magnacalcarata</name>
    <dbReference type="NCBI Taxonomy" id="392030"/>
    <lineage>
        <taxon>Eukaryota</taxon>
        <taxon>Metazoa</taxon>
        <taxon>Spiralia</taxon>
        <taxon>Gnathifera</taxon>
        <taxon>Rotifera</taxon>
        <taxon>Eurotatoria</taxon>
        <taxon>Bdelloidea</taxon>
        <taxon>Philodinida</taxon>
        <taxon>Philodinidae</taxon>
        <taxon>Rotaria</taxon>
    </lineage>
</organism>